<evidence type="ECO:0000256" key="1">
    <source>
        <dbReference type="ARBA" id="ARBA00010986"/>
    </source>
</evidence>
<evidence type="ECO:0000256" key="2">
    <source>
        <dbReference type="ARBA" id="ARBA00023239"/>
    </source>
</evidence>
<feature type="domain" description="SAF" evidence="3">
    <location>
        <begin position="12"/>
        <end position="83"/>
    </location>
</feature>
<keyword evidence="5" id="KW-1185">Reference proteome</keyword>
<dbReference type="Proteomes" id="UP000766986">
    <property type="component" value="Unassembled WGS sequence"/>
</dbReference>
<dbReference type="Pfam" id="PF08666">
    <property type="entry name" value="SAF"/>
    <property type="match status" value="1"/>
</dbReference>
<dbReference type="RefSeq" id="WP_022019445.1">
    <property type="nucleotide sequence ID" value="NZ_CAUDDV010000007.1"/>
</dbReference>
<organism evidence="4 5">
    <name type="scientific">Mediterranea massiliensis</name>
    <dbReference type="NCBI Taxonomy" id="1841865"/>
    <lineage>
        <taxon>Bacteria</taxon>
        <taxon>Pseudomonadati</taxon>
        <taxon>Bacteroidota</taxon>
        <taxon>Bacteroidia</taxon>
        <taxon>Bacteroidales</taxon>
        <taxon>Bacteroidaceae</taxon>
        <taxon>Mediterranea</taxon>
    </lineage>
</organism>
<dbReference type="InterPro" id="IPR048332">
    <property type="entry name" value="GD_AH_C"/>
</dbReference>
<dbReference type="EMBL" id="JACLYZ010000018">
    <property type="protein sequence ID" value="MBM6735367.1"/>
    <property type="molecule type" value="Genomic_DNA"/>
</dbReference>
<evidence type="ECO:0000259" key="3">
    <source>
        <dbReference type="SMART" id="SM00858"/>
    </source>
</evidence>
<dbReference type="Gene3D" id="2.30.130.110">
    <property type="match status" value="1"/>
</dbReference>
<protein>
    <submittedName>
        <fullName evidence="4">Altronate dehydratase</fullName>
    </submittedName>
</protein>
<dbReference type="InterPro" id="IPR052172">
    <property type="entry name" value="UxaA_altronate/galactarate_dh"/>
</dbReference>
<dbReference type="InterPro" id="IPR007392">
    <property type="entry name" value="GD_AH_second"/>
</dbReference>
<sequence length="496" mass="54321">METKFLKINPADNVAVAIAPLSAGEKINVDGQEITLNEDIPAGHKFALKNLAEGENVIKYGYPIGHAREARRQGDWMNEHNIQTNLSGLLEYTYHPVKADLDIADQHLTFKGYRRKNGDVGVRNEIWIIPTVGCVNGIANQLAEALRAETGSKGVDAIMAYPHNYGCSQLGDDHENTKKILRDMVLHPNAGAVLVVGLGCENNQPDVFREFLDEYDTDRVKFLVAQKVDNEFEEGMKLLRELYAKASQDVREDVSLSELRVGLKCGGSDGFSGITANPLLGLFSDFLVAQGGTTVLTEVPEMFGAETILMNRCRNRELFDQTVKLINDFKEYFLSHGEPVGENPSPGNKAGGISTLEDKALGCTQKCGKSYVEGVLSYGERLHTKGLNLLSAPGNDLVAATALASSGCHMVLFTTGRGTPFGTYVPTMKISTNSNLAKHKPGWIDFNAGVILEDEPMQQTCERFIDYVIRVASGELVNNEKKGYKEIAIFKNGVTL</sequence>
<accession>A0ABS2E146</accession>
<dbReference type="CDD" id="cd11613">
    <property type="entry name" value="SAF_AH_GD"/>
    <property type="match status" value="1"/>
</dbReference>
<dbReference type="SMART" id="SM00858">
    <property type="entry name" value="SAF"/>
    <property type="match status" value="1"/>
</dbReference>
<dbReference type="PANTHER" id="PTHR30536:SF5">
    <property type="entry name" value="ALTRONATE DEHYDRATASE"/>
    <property type="match status" value="1"/>
</dbReference>
<dbReference type="Pfam" id="PF04295">
    <property type="entry name" value="GD_AH_second"/>
    <property type="match status" value="1"/>
</dbReference>
<proteinExistence type="inferred from homology"/>
<dbReference type="PANTHER" id="PTHR30536">
    <property type="entry name" value="ALTRONATE/GALACTARATE DEHYDRATASE"/>
    <property type="match status" value="1"/>
</dbReference>
<dbReference type="InterPro" id="IPR044144">
    <property type="entry name" value="SAF_UxaA/GarD"/>
</dbReference>
<reference evidence="4 5" key="1">
    <citation type="journal article" date="2021" name="Sci. Rep.">
        <title>The distribution of antibiotic resistance genes in chicken gut microbiota commensals.</title>
        <authorList>
            <person name="Juricova H."/>
            <person name="Matiasovicova J."/>
            <person name="Kubasova T."/>
            <person name="Cejkova D."/>
            <person name="Rychlik I."/>
        </authorList>
    </citation>
    <scope>NUCLEOTIDE SEQUENCE [LARGE SCALE GENOMIC DNA]</scope>
    <source>
        <strain evidence="4 5">An772</strain>
    </source>
</reference>
<gene>
    <name evidence="4" type="ORF">H7U35_09065</name>
</gene>
<name>A0ABS2E146_9BACT</name>
<keyword evidence="2" id="KW-0456">Lyase</keyword>
<comment type="caution">
    <text evidence="4">The sequence shown here is derived from an EMBL/GenBank/DDBJ whole genome shotgun (WGS) entry which is preliminary data.</text>
</comment>
<evidence type="ECO:0000313" key="4">
    <source>
        <dbReference type="EMBL" id="MBM6735367.1"/>
    </source>
</evidence>
<dbReference type="InterPro" id="IPR013974">
    <property type="entry name" value="SAF"/>
</dbReference>
<dbReference type="Pfam" id="PF20629">
    <property type="entry name" value="GD_AH_C"/>
    <property type="match status" value="1"/>
</dbReference>
<comment type="similarity">
    <text evidence="1">Belongs to the UxaA family.</text>
</comment>
<evidence type="ECO:0000313" key="5">
    <source>
        <dbReference type="Proteomes" id="UP000766986"/>
    </source>
</evidence>